<dbReference type="HOGENOM" id="CLU_161659_1_0_1"/>
<evidence type="ECO:0000313" key="3">
    <source>
        <dbReference type="EMBL" id="KAF7099236.1"/>
    </source>
</evidence>
<dbReference type="Gramene" id="TraesCS7A03G1386600.1">
    <property type="protein sequence ID" value="TraesCS7A03G1386600.1.CDS"/>
    <property type="gene ID" value="TraesCS7A03G1386600"/>
</dbReference>
<dbReference type="Gramene" id="TraesPARA_EIv1.0_2679340.1">
    <property type="protein sequence ID" value="TraesPARA_EIv1.0_2679340.1.CDS"/>
    <property type="gene ID" value="TraesPARA_EIv1.0_2679340"/>
</dbReference>
<dbReference type="PaxDb" id="4565-Traes_7AL_40D386395.1"/>
<evidence type="ECO:0000256" key="1">
    <source>
        <dbReference type="SAM" id="SignalP"/>
    </source>
</evidence>
<dbReference type="eggNOG" id="ENOG502R3JD">
    <property type="taxonomic scope" value="Eukaryota"/>
</dbReference>
<gene>
    <name evidence="3" type="ORF">CFC21_100896</name>
</gene>
<dbReference type="Gramene" id="TraesPARA_EIv1.0_2679500.1">
    <property type="protein sequence ID" value="TraesPARA_EIv1.0_2679500.1.CDS"/>
    <property type="gene ID" value="TraesPARA_EIv1.0_2679500"/>
</dbReference>
<proteinExistence type="predicted"/>
<organism evidence="3">
    <name type="scientific">Triticum aestivum</name>
    <name type="common">Wheat</name>
    <dbReference type="NCBI Taxonomy" id="4565"/>
    <lineage>
        <taxon>Eukaryota</taxon>
        <taxon>Viridiplantae</taxon>
        <taxon>Streptophyta</taxon>
        <taxon>Embryophyta</taxon>
        <taxon>Tracheophyta</taxon>
        <taxon>Spermatophyta</taxon>
        <taxon>Magnoliopsida</taxon>
        <taxon>Liliopsida</taxon>
        <taxon>Poales</taxon>
        <taxon>Poaceae</taxon>
        <taxon>BOP clade</taxon>
        <taxon>Pooideae</taxon>
        <taxon>Triticodae</taxon>
        <taxon>Triticeae</taxon>
        <taxon>Triticinae</taxon>
        <taxon>Triticum</taxon>
    </lineage>
</organism>
<accession>A0A9R1N3F7</accession>
<sequence length="89" mass="9381">MEGKRMLISTTTLKVIMCLLILSLAVNSTTADCGCCISFAAKACCSSCIFAGGSDFACKNTCCFPCLLEDSVVAKMDEMGVAPKMEGLY</sequence>
<reference evidence="3" key="3">
    <citation type="submission" date="2020-03" db="EMBL/GenBank/DDBJ databases">
        <title>The second near-complete assembly of the hexaploid bread wheat (Triticum aestivum) genome.</title>
        <authorList>
            <person name="Zimin A.V."/>
            <person name="Puiu D."/>
            <person name="Shumante A."/>
            <person name="Alonge M."/>
            <person name="Salzberg S.L."/>
        </authorList>
    </citation>
    <scope>NUCLEOTIDE SEQUENCE</scope>
    <source>
        <tissue evidence="3">Leaf</tissue>
    </source>
</reference>
<dbReference type="Gramene" id="TraesJULUn03G04561970.1">
    <property type="protein sequence ID" value="TraesJULUn03G04561970.1"/>
    <property type="gene ID" value="TraesJULUn03G04561970"/>
</dbReference>
<evidence type="ECO:0000313" key="2">
    <source>
        <dbReference type="EMBL" id="AAX19516.1"/>
    </source>
</evidence>
<dbReference type="Proteomes" id="UP000815260">
    <property type="component" value="Chromosome 7A"/>
</dbReference>
<reference evidence="3" key="2">
    <citation type="journal article" date="2017" name="Gigascience">
        <title>The first near-complete assembly of the hexaploid bread wheat genome, Triticum aestivum.</title>
        <authorList>
            <person name="Zimin A.V."/>
            <person name="Puiu D."/>
            <person name="Hall R."/>
            <person name="Kingan S."/>
            <person name="Clavijo B.J."/>
            <person name="Salzberg S.L."/>
        </authorList>
    </citation>
    <scope>NUCLEOTIDE SEQUENCE</scope>
    <source>
        <tissue evidence="3">Leaf</tissue>
    </source>
</reference>
<dbReference type="Gramene" id="TraesPARA_EIv1.0_2649790.1">
    <property type="protein sequence ID" value="TraesPARA_EIv1.0_2649790.1.CDS"/>
    <property type="gene ID" value="TraesPARA_EIv1.0_2649790"/>
</dbReference>
<reference evidence="2" key="1">
    <citation type="submission" date="2005-02" db="EMBL/GenBank/DDBJ databases">
        <title>Cloning of Two Novel Genes, a Serine/Threonine Protein Kinase and a Thionin-like Peptide, Differentially Expressed in Salt-tolerant Wheat Germplasm W4909 and W4910.</title>
        <authorList>
            <person name="Mott I.W."/>
            <person name="Wang R.R.C."/>
        </authorList>
    </citation>
    <scope>NUCLEOTIDE SEQUENCE</scope>
</reference>
<dbReference type="SMR" id="A0A9R1N3F7"/>
<dbReference type="AlphaFoldDB" id="A0A9R1N3F7"/>
<dbReference type="EMBL" id="AY924305">
    <property type="protein sequence ID" value="AAX19516.1"/>
    <property type="molecule type" value="Genomic_DNA"/>
</dbReference>
<name>A0A9R1N3F7_WHEAT</name>
<dbReference type="Gramene" id="TraesPARA_EIv1.0_2649910.1">
    <property type="protein sequence ID" value="TraesPARA_EIv1.0_2649910.1.CDS"/>
    <property type="gene ID" value="TraesPARA_EIv1.0_2649910"/>
</dbReference>
<protein>
    <submittedName>
        <fullName evidence="2">Thionin-like peptide</fullName>
    </submittedName>
</protein>
<dbReference type="OMA" id="TICKNIC"/>
<dbReference type="EMBL" id="CM022229">
    <property type="protein sequence ID" value="KAF7099236.1"/>
    <property type="molecule type" value="Genomic_DNA"/>
</dbReference>
<feature type="signal peptide" evidence="1">
    <location>
        <begin position="1"/>
        <end position="31"/>
    </location>
</feature>
<feature type="chain" id="PRO_5044164833" evidence="1">
    <location>
        <begin position="32"/>
        <end position="89"/>
    </location>
</feature>
<keyword evidence="1" id="KW-0732">Signal</keyword>